<accession>A0AA45WX42</accession>
<dbReference type="Pfam" id="PF18955">
    <property type="entry name" value="DUF5698"/>
    <property type="match status" value="1"/>
</dbReference>
<dbReference type="Pfam" id="PF10035">
    <property type="entry name" value="DUF2179"/>
    <property type="match status" value="1"/>
</dbReference>
<protein>
    <recommendedName>
        <fullName evidence="6">UPF0316 protein SAMN06296020_11036</fullName>
    </recommendedName>
</protein>
<dbReference type="NCBIfam" id="NF003191">
    <property type="entry name" value="PRK04164.1-2"/>
    <property type="match status" value="1"/>
</dbReference>
<feature type="transmembrane region" description="Helical" evidence="6">
    <location>
        <begin position="61"/>
        <end position="81"/>
    </location>
</feature>
<evidence type="ECO:0000313" key="10">
    <source>
        <dbReference type="Proteomes" id="UP001158066"/>
    </source>
</evidence>
<dbReference type="HAMAP" id="MF_01515">
    <property type="entry name" value="UPF0316"/>
    <property type="match status" value="1"/>
</dbReference>
<keyword evidence="3 6" id="KW-0812">Transmembrane</keyword>
<name>A0AA45WX42_9CLOT</name>
<proteinExistence type="inferred from homology"/>
<dbReference type="InterPro" id="IPR019264">
    <property type="entry name" value="DUF2179"/>
</dbReference>
<feature type="domain" description="DUF2179" evidence="7">
    <location>
        <begin position="112"/>
        <end position="164"/>
    </location>
</feature>
<keyword evidence="4 6" id="KW-1133">Transmembrane helix</keyword>
<evidence type="ECO:0000313" key="9">
    <source>
        <dbReference type="EMBL" id="SMP62605.1"/>
    </source>
</evidence>
<dbReference type="EMBL" id="FXUF01000010">
    <property type="protein sequence ID" value="SMP62605.1"/>
    <property type="molecule type" value="Genomic_DNA"/>
</dbReference>
<comment type="subcellular location">
    <subcellularLocation>
        <location evidence="1 6">Cell membrane</location>
        <topology evidence="1 6">Multi-pass membrane protein</topology>
    </subcellularLocation>
</comment>
<feature type="domain" description="DUF5698" evidence="8">
    <location>
        <begin position="22"/>
        <end position="79"/>
    </location>
</feature>
<dbReference type="InterPro" id="IPR044035">
    <property type="entry name" value="DUF5698"/>
</dbReference>
<dbReference type="CDD" id="cd16381">
    <property type="entry name" value="YitT_C_like_1"/>
    <property type="match status" value="1"/>
</dbReference>
<reference evidence="9" key="1">
    <citation type="submission" date="2017-05" db="EMBL/GenBank/DDBJ databases">
        <authorList>
            <person name="Varghese N."/>
            <person name="Submissions S."/>
        </authorList>
    </citation>
    <scope>NUCLEOTIDE SEQUENCE</scope>
    <source>
        <strain evidence="9">Su22</strain>
    </source>
</reference>
<dbReference type="InterPro" id="IPR022930">
    <property type="entry name" value="UPF0316"/>
</dbReference>
<dbReference type="Gene3D" id="3.30.70.120">
    <property type="match status" value="1"/>
</dbReference>
<evidence type="ECO:0000256" key="5">
    <source>
        <dbReference type="ARBA" id="ARBA00023136"/>
    </source>
</evidence>
<gene>
    <name evidence="9" type="ORF">SAMN06296020_11036</name>
</gene>
<dbReference type="AlphaFoldDB" id="A0AA45WX42"/>
<feature type="transmembrane region" description="Helical" evidence="6">
    <location>
        <begin position="34"/>
        <end position="55"/>
    </location>
</feature>
<keyword evidence="5 6" id="KW-0472">Membrane</keyword>
<keyword evidence="2 6" id="KW-1003">Cell membrane</keyword>
<keyword evidence="10" id="KW-1185">Reference proteome</keyword>
<comment type="similarity">
    <text evidence="6">Belongs to the UPF0316 family.</text>
</comment>
<evidence type="ECO:0000256" key="3">
    <source>
        <dbReference type="ARBA" id="ARBA00022692"/>
    </source>
</evidence>
<feature type="transmembrane region" description="Helical" evidence="6">
    <location>
        <begin position="6"/>
        <end position="27"/>
    </location>
</feature>
<dbReference type="RefSeq" id="WP_283409823.1">
    <property type="nucleotide sequence ID" value="NZ_FXUF01000010.1"/>
</dbReference>
<evidence type="ECO:0000256" key="2">
    <source>
        <dbReference type="ARBA" id="ARBA00022475"/>
    </source>
</evidence>
<sequence length="173" mass="19196">MEGLIGYLLIFMAKVSDVSLATIRMIMVVKGKRIHAAVIGFFEVSIWILAVGSVLSNLDDPINVIMYASGFATGNYVGIMIEEKMALGSLVVQVISYKKAEELVTILRDEGYGVTVVEGYGRTGINHLLNVTIQRKQLGRLNQLLDEHDQKAFVTVMDTRAIRGGFFSRLKRK</sequence>
<dbReference type="Proteomes" id="UP001158066">
    <property type="component" value="Unassembled WGS sequence"/>
</dbReference>
<comment type="caution">
    <text evidence="9">The sequence shown here is derived from an EMBL/GenBank/DDBJ whole genome shotgun (WGS) entry which is preliminary data.</text>
</comment>
<evidence type="ECO:0000259" key="8">
    <source>
        <dbReference type="Pfam" id="PF18955"/>
    </source>
</evidence>
<dbReference type="NCBIfam" id="NF003194">
    <property type="entry name" value="PRK04164.1-5"/>
    <property type="match status" value="1"/>
</dbReference>
<dbReference type="PANTHER" id="PTHR40060">
    <property type="entry name" value="UPF0316 PROTEIN YEBE"/>
    <property type="match status" value="1"/>
</dbReference>
<organism evidence="9 10">
    <name type="scientific">Anoxynatronum buryatiense</name>
    <dbReference type="NCBI Taxonomy" id="489973"/>
    <lineage>
        <taxon>Bacteria</taxon>
        <taxon>Bacillati</taxon>
        <taxon>Bacillota</taxon>
        <taxon>Clostridia</taxon>
        <taxon>Eubacteriales</taxon>
        <taxon>Clostridiaceae</taxon>
        <taxon>Anoxynatronum</taxon>
    </lineage>
</organism>
<dbReference type="GO" id="GO:0005886">
    <property type="term" value="C:plasma membrane"/>
    <property type="evidence" value="ECO:0007669"/>
    <property type="project" value="UniProtKB-SubCell"/>
</dbReference>
<evidence type="ECO:0000259" key="7">
    <source>
        <dbReference type="Pfam" id="PF10035"/>
    </source>
</evidence>
<dbReference type="InterPro" id="IPR015867">
    <property type="entry name" value="N-reg_PII/ATP_PRibTrfase_C"/>
</dbReference>
<dbReference type="PANTHER" id="PTHR40060:SF1">
    <property type="entry name" value="UPF0316 PROTEIN YEBE"/>
    <property type="match status" value="1"/>
</dbReference>
<evidence type="ECO:0000256" key="4">
    <source>
        <dbReference type="ARBA" id="ARBA00022989"/>
    </source>
</evidence>
<evidence type="ECO:0000256" key="1">
    <source>
        <dbReference type="ARBA" id="ARBA00004651"/>
    </source>
</evidence>
<evidence type="ECO:0000256" key="6">
    <source>
        <dbReference type="HAMAP-Rule" id="MF_01515"/>
    </source>
</evidence>